<name>A0A955L3D0_9BACT</name>
<comment type="caution">
    <text evidence="6">The sequence shown here is derived from an EMBL/GenBank/DDBJ whole genome shotgun (WGS) entry which is preliminary data.</text>
</comment>
<dbReference type="Proteomes" id="UP000782843">
    <property type="component" value="Unassembled WGS sequence"/>
</dbReference>
<feature type="transmembrane region" description="Helical" evidence="5">
    <location>
        <begin position="124"/>
        <end position="145"/>
    </location>
</feature>
<dbReference type="EMBL" id="JAGQLG010000033">
    <property type="protein sequence ID" value="MCA9381976.1"/>
    <property type="molecule type" value="Genomic_DNA"/>
</dbReference>
<sequence>ANDIQEKKGEKSNLPANLIGGAIGYFIFFIAGSAGFKDYLDTFPVVEFKLIYALYIILFAFIGLALAIYLGVVFSIMQKIFERFKENVILRILVAGVIIGIVGYFFPVIMFSGETQIFNVINDAASYGVVILLVMALAKILLMGLSFKTGYLGGPTFPTIFASTAIALAINLVFPAIPLTLIIAGIVTGALMMIFKTPFMVILLVAVFLAANTNLIALIIIAAAVIMIVSPQVQMAMQKIQSRRK</sequence>
<keyword evidence="2 5" id="KW-0812">Transmembrane</keyword>
<evidence type="ECO:0000313" key="6">
    <source>
        <dbReference type="EMBL" id="MCA9381976.1"/>
    </source>
</evidence>
<keyword evidence="3 5" id="KW-1133">Transmembrane helix</keyword>
<dbReference type="SUPFAM" id="SSF81340">
    <property type="entry name" value="Clc chloride channel"/>
    <property type="match status" value="1"/>
</dbReference>
<dbReference type="GO" id="GO:0015108">
    <property type="term" value="F:chloride transmembrane transporter activity"/>
    <property type="evidence" value="ECO:0007669"/>
    <property type="project" value="InterPro"/>
</dbReference>
<evidence type="ECO:0000256" key="1">
    <source>
        <dbReference type="ARBA" id="ARBA00004141"/>
    </source>
</evidence>
<accession>A0A955L3D0</accession>
<keyword evidence="4 5" id="KW-0472">Membrane</keyword>
<dbReference type="InterPro" id="IPR014743">
    <property type="entry name" value="Cl-channel_core"/>
</dbReference>
<dbReference type="Gene3D" id="1.10.3080.10">
    <property type="entry name" value="Clc chloride channel"/>
    <property type="match status" value="1"/>
</dbReference>
<proteinExistence type="predicted"/>
<evidence type="ECO:0000256" key="3">
    <source>
        <dbReference type="ARBA" id="ARBA00022989"/>
    </source>
</evidence>
<comment type="subcellular location">
    <subcellularLocation>
        <location evidence="1">Membrane</location>
        <topology evidence="1">Multi-pass membrane protein</topology>
    </subcellularLocation>
</comment>
<reference evidence="6" key="2">
    <citation type="journal article" date="2021" name="Microbiome">
        <title>Successional dynamics and alternative stable states in a saline activated sludge microbial community over 9 years.</title>
        <authorList>
            <person name="Wang Y."/>
            <person name="Ye J."/>
            <person name="Ju F."/>
            <person name="Liu L."/>
            <person name="Boyd J.A."/>
            <person name="Deng Y."/>
            <person name="Parks D.H."/>
            <person name="Jiang X."/>
            <person name="Yin X."/>
            <person name="Woodcroft B.J."/>
            <person name="Tyson G.W."/>
            <person name="Hugenholtz P."/>
            <person name="Polz M.F."/>
            <person name="Zhang T."/>
        </authorList>
    </citation>
    <scope>NUCLEOTIDE SEQUENCE</scope>
    <source>
        <strain evidence="6">HKST-UBA10</strain>
    </source>
</reference>
<protein>
    <submittedName>
        <fullName evidence="6">Chloride channel protein</fullName>
    </submittedName>
</protein>
<feature type="transmembrane region" description="Helical" evidence="5">
    <location>
        <begin position="166"/>
        <end position="195"/>
    </location>
</feature>
<feature type="transmembrane region" description="Helical" evidence="5">
    <location>
        <begin position="14"/>
        <end position="32"/>
    </location>
</feature>
<organism evidence="6 7">
    <name type="scientific">Candidatus Dojkabacteria bacterium</name>
    <dbReference type="NCBI Taxonomy" id="2099670"/>
    <lineage>
        <taxon>Bacteria</taxon>
        <taxon>Candidatus Dojkabacteria</taxon>
    </lineage>
</organism>
<feature type="transmembrane region" description="Helical" evidence="5">
    <location>
        <begin position="52"/>
        <end position="76"/>
    </location>
</feature>
<evidence type="ECO:0000256" key="5">
    <source>
        <dbReference type="SAM" id="Phobius"/>
    </source>
</evidence>
<evidence type="ECO:0000256" key="2">
    <source>
        <dbReference type="ARBA" id="ARBA00022692"/>
    </source>
</evidence>
<dbReference type="AlphaFoldDB" id="A0A955L3D0"/>
<dbReference type="InterPro" id="IPR001807">
    <property type="entry name" value="ClC"/>
</dbReference>
<evidence type="ECO:0000256" key="4">
    <source>
        <dbReference type="ARBA" id="ARBA00023136"/>
    </source>
</evidence>
<reference evidence="6" key="1">
    <citation type="submission" date="2020-04" db="EMBL/GenBank/DDBJ databases">
        <authorList>
            <person name="Zhang T."/>
        </authorList>
    </citation>
    <scope>NUCLEOTIDE SEQUENCE</scope>
    <source>
        <strain evidence="6">HKST-UBA10</strain>
    </source>
</reference>
<evidence type="ECO:0000313" key="7">
    <source>
        <dbReference type="Proteomes" id="UP000782843"/>
    </source>
</evidence>
<dbReference type="Pfam" id="PF00654">
    <property type="entry name" value="Voltage_CLC"/>
    <property type="match status" value="1"/>
</dbReference>
<feature type="transmembrane region" description="Helical" evidence="5">
    <location>
        <begin position="201"/>
        <end position="229"/>
    </location>
</feature>
<feature type="non-terminal residue" evidence="6">
    <location>
        <position position="1"/>
    </location>
</feature>
<gene>
    <name evidence="6" type="ORF">KC660_01050</name>
</gene>
<dbReference type="GO" id="GO:0016020">
    <property type="term" value="C:membrane"/>
    <property type="evidence" value="ECO:0007669"/>
    <property type="project" value="UniProtKB-SubCell"/>
</dbReference>
<feature type="transmembrane region" description="Helical" evidence="5">
    <location>
        <begin position="88"/>
        <end position="112"/>
    </location>
</feature>